<sequence>MESTKYASVRVKVETYRDLKKAAIDEGIPFTQLIDKLLALYQEREVSQRRLYPHA</sequence>
<dbReference type="EMBL" id="CP072801">
    <property type="protein sequence ID" value="QTR46152.1"/>
    <property type="molecule type" value="Genomic_DNA"/>
</dbReference>
<evidence type="ECO:0000313" key="2">
    <source>
        <dbReference type="EMBL" id="QTR47295.1"/>
    </source>
</evidence>
<organism evidence="2 3">
    <name type="scientific">Thiothrix litoralis</name>
    <dbReference type="NCBI Taxonomy" id="2891210"/>
    <lineage>
        <taxon>Bacteria</taxon>
        <taxon>Pseudomonadati</taxon>
        <taxon>Pseudomonadota</taxon>
        <taxon>Gammaproteobacteria</taxon>
        <taxon>Thiotrichales</taxon>
        <taxon>Thiotrichaceae</taxon>
        <taxon>Thiothrix</taxon>
    </lineage>
</organism>
<keyword evidence="3" id="KW-1185">Reference proteome</keyword>
<protein>
    <submittedName>
        <fullName evidence="2">Uncharacterized protein</fullName>
    </submittedName>
</protein>
<evidence type="ECO:0000313" key="1">
    <source>
        <dbReference type="EMBL" id="QTR46152.1"/>
    </source>
</evidence>
<dbReference type="RefSeq" id="WP_210222514.1">
    <property type="nucleotide sequence ID" value="NZ_CP072801.1"/>
</dbReference>
<name>A0ABX7X2C9_9GAMM</name>
<proteinExistence type="predicted"/>
<dbReference type="EMBL" id="CP072801">
    <property type="protein sequence ID" value="QTR47295.1"/>
    <property type="molecule type" value="Genomic_DNA"/>
</dbReference>
<evidence type="ECO:0000313" key="3">
    <source>
        <dbReference type="Proteomes" id="UP000672039"/>
    </source>
</evidence>
<reference evidence="2 3" key="1">
    <citation type="submission" date="2021-04" db="EMBL/GenBank/DDBJ databases">
        <title>Genomics, taxonomy and metabolism of representatives of sulfur bacteria of the genus Thiothrix: Thiothrix fructosivorans QT, Thiothrix unzii A1T and three new species, Thiothrix subterranea sp. nov., Thiothrix litoralis sp. nov. and 'Candidatus Thiothrix anitrata' sp. nov.</title>
        <authorList>
            <person name="Ravin N.V."/>
            <person name="Smolyakov D."/>
            <person name="Rudenko T.S."/>
            <person name="Mardanov A.V."/>
            <person name="Beletsky A.V."/>
            <person name="Markov N.D."/>
            <person name="Fomenkov A.I."/>
            <person name="Roberts R.J."/>
            <person name="Karnachuk O.V."/>
            <person name="Novikov A."/>
            <person name="Grabovich M.Y."/>
        </authorList>
    </citation>
    <scope>NUCLEOTIDE SEQUENCE [LARGE SCALE GENOMIC DNA]</scope>
    <source>
        <strain evidence="2 3">AS</strain>
    </source>
</reference>
<dbReference type="Proteomes" id="UP000672039">
    <property type="component" value="Chromosome"/>
</dbReference>
<accession>A0ABX7X2C9</accession>
<gene>
    <name evidence="2" type="ORF">J9253_04980</name>
    <name evidence="1" type="ORF">J9253_19605</name>
</gene>